<proteinExistence type="predicted"/>
<dbReference type="AlphaFoldDB" id="W3VM03"/>
<dbReference type="Proteomes" id="UP000019462">
    <property type="component" value="Unassembled WGS sequence"/>
</dbReference>
<reference evidence="2 3" key="1">
    <citation type="journal article" date="2014" name="Genome Announc.">
        <title>Genome sequence of the basidiomycetous fungus Pseudozyma aphidis DSM70725, an efficient producer of biosurfactant mannosylerythritol lipids.</title>
        <authorList>
            <person name="Lorenz S."/>
            <person name="Guenther M."/>
            <person name="Grumaz C."/>
            <person name="Rupp S."/>
            <person name="Zibek S."/>
            <person name="Sohn K."/>
        </authorList>
    </citation>
    <scope>NUCLEOTIDE SEQUENCE [LARGE SCALE GENOMIC DNA]</scope>
    <source>
        <strain evidence="3">ATCC 32657 / CBS 517.83 / DSM 70725 / JCM 10318 / NBRC 10182 / NRRL Y-7954 / St-0401</strain>
    </source>
</reference>
<name>W3VM03_MOEAP</name>
<keyword evidence="3" id="KW-1185">Reference proteome</keyword>
<dbReference type="EMBL" id="AWNI01000013">
    <property type="protein sequence ID" value="ETS61817.1"/>
    <property type="molecule type" value="Genomic_DNA"/>
</dbReference>
<gene>
    <name evidence="2" type="ORF">PaG_03918</name>
</gene>
<feature type="region of interest" description="Disordered" evidence="1">
    <location>
        <begin position="14"/>
        <end position="33"/>
    </location>
</feature>
<dbReference type="HOGENOM" id="CLU_2062482_0_0_1"/>
<protein>
    <submittedName>
        <fullName evidence="2">Uncharacterized protein</fullName>
    </submittedName>
</protein>
<comment type="caution">
    <text evidence="2">The sequence shown here is derived from an EMBL/GenBank/DDBJ whole genome shotgun (WGS) entry which is preliminary data.</text>
</comment>
<evidence type="ECO:0000256" key="1">
    <source>
        <dbReference type="SAM" id="MobiDB-lite"/>
    </source>
</evidence>
<evidence type="ECO:0000313" key="2">
    <source>
        <dbReference type="EMBL" id="ETS61817.1"/>
    </source>
</evidence>
<evidence type="ECO:0000313" key="3">
    <source>
        <dbReference type="Proteomes" id="UP000019462"/>
    </source>
</evidence>
<sequence length="119" mass="12194">MVVGRARLERRVTSAALAQDQEGAPGAVPALSAGKPFGVPAGPPFELGNCTLWETPLCLEAGGAVASLTVAEPDIRPTLPAFAGSSSLEFPVSSLGSVIACVAAHTLHAEPALQHKRHY</sequence>
<accession>W3VM03</accession>
<dbReference type="OrthoDB" id="10491812at2759"/>
<organism evidence="2 3">
    <name type="scientific">Moesziomyces aphidis</name>
    <name type="common">Pseudozyma aphidis</name>
    <dbReference type="NCBI Taxonomy" id="84754"/>
    <lineage>
        <taxon>Eukaryota</taxon>
        <taxon>Fungi</taxon>
        <taxon>Dikarya</taxon>
        <taxon>Basidiomycota</taxon>
        <taxon>Ustilaginomycotina</taxon>
        <taxon>Ustilaginomycetes</taxon>
        <taxon>Ustilaginales</taxon>
        <taxon>Ustilaginaceae</taxon>
        <taxon>Moesziomyces</taxon>
    </lineage>
</organism>